<feature type="non-terminal residue" evidence="1">
    <location>
        <position position="101"/>
    </location>
</feature>
<protein>
    <submittedName>
        <fullName evidence="1">Uncharacterized protein</fullName>
    </submittedName>
</protein>
<name>A0A382YPS2_9ZZZZ</name>
<sequence>MRKEMKKIRHFNPMALREKYDSSYKGYTGKSPFSSFWSDNDWTSRRTEFIDEVDDNGDPIVYKKTVDHVALASYRRAISNFVTIVTNRSDIPVTFQSNDNS</sequence>
<dbReference type="EMBL" id="UINC01177372">
    <property type="protein sequence ID" value="SVD84979.1"/>
    <property type="molecule type" value="Genomic_DNA"/>
</dbReference>
<reference evidence="1" key="1">
    <citation type="submission" date="2018-05" db="EMBL/GenBank/DDBJ databases">
        <authorList>
            <person name="Lanie J.A."/>
            <person name="Ng W.-L."/>
            <person name="Kazmierczak K.M."/>
            <person name="Andrzejewski T.M."/>
            <person name="Davidsen T.M."/>
            <person name="Wayne K.J."/>
            <person name="Tettelin H."/>
            <person name="Glass J.I."/>
            <person name="Rusch D."/>
            <person name="Podicherti R."/>
            <person name="Tsui H.-C.T."/>
            <person name="Winkler M.E."/>
        </authorList>
    </citation>
    <scope>NUCLEOTIDE SEQUENCE</scope>
</reference>
<gene>
    <name evidence="1" type="ORF">METZ01_LOCUS437833</name>
</gene>
<dbReference type="AlphaFoldDB" id="A0A382YPS2"/>
<proteinExistence type="predicted"/>
<organism evidence="1">
    <name type="scientific">marine metagenome</name>
    <dbReference type="NCBI Taxonomy" id="408172"/>
    <lineage>
        <taxon>unclassified sequences</taxon>
        <taxon>metagenomes</taxon>
        <taxon>ecological metagenomes</taxon>
    </lineage>
</organism>
<evidence type="ECO:0000313" key="1">
    <source>
        <dbReference type="EMBL" id="SVD84979.1"/>
    </source>
</evidence>
<accession>A0A382YPS2</accession>